<dbReference type="RefSeq" id="WP_109326075.1">
    <property type="nucleotide sequence ID" value="NZ_CP021354.1"/>
</dbReference>
<evidence type="ECO:0008006" key="5">
    <source>
        <dbReference type="Google" id="ProtNLM"/>
    </source>
</evidence>
<dbReference type="Proteomes" id="UP001185863">
    <property type="component" value="Unassembled WGS sequence"/>
</dbReference>
<dbReference type="AlphaFoldDB" id="A0A2S2BPT4"/>
<protein>
    <recommendedName>
        <fullName evidence="5">Phasin domain-containing protein</fullName>
    </recommendedName>
</protein>
<feature type="coiled-coil region" evidence="1">
    <location>
        <begin position="15"/>
        <end position="42"/>
    </location>
</feature>
<reference evidence="2 4" key="1">
    <citation type="submission" date="2017-05" db="EMBL/GenBank/DDBJ databases">
        <title>Isolation of Rhodococcus sp. S2-17 biodegrading of BP-3.</title>
        <authorList>
            <person name="Lee Y."/>
            <person name="Kim K.H."/>
            <person name="Chun B.H."/>
            <person name="Jung H.S."/>
            <person name="Jeon C.O."/>
        </authorList>
    </citation>
    <scope>NUCLEOTIDE SEQUENCE [LARGE SCALE GENOMIC DNA]</scope>
    <source>
        <strain evidence="2 4">S2-17</strain>
    </source>
</reference>
<accession>A0A2S2BPT4</accession>
<keyword evidence="4" id="KW-1185">Reference proteome</keyword>
<sequence>MTTAKTVTDATTAAAAGLSKALDESTERISSLNEKVVDAAKQSGNLSLDTYEKALGSVLEFQEKIGTSSNVEWISSLTKAQVSLVNGISTAFTDAARSVLK</sequence>
<dbReference type="KEGG" id="roz:CBI38_02340"/>
<evidence type="ECO:0000313" key="4">
    <source>
        <dbReference type="Proteomes" id="UP000245711"/>
    </source>
</evidence>
<reference evidence="3" key="2">
    <citation type="submission" date="2023-10" db="EMBL/GenBank/DDBJ databases">
        <title>Development of a sustainable strategy for remediation of hydrocarbon-contaminated territories based on the waste exchange concept.</title>
        <authorList>
            <person name="Krivoruchko A."/>
        </authorList>
    </citation>
    <scope>NUCLEOTIDE SEQUENCE</scope>
    <source>
        <strain evidence="3">IEGM 68</strain>
    </source>
</reference>
<dbReference type="EMBL" id="CP021354">
    <property type="protein sequence ID" value="AWK70578.1"/>
    <property type="molecule type" value="Genomic_DNA"/>
</dbReference>
<evidence type="ECO:0000256" key="1">
    <source>
        <dbReference type="SAM" id="Coils"/>
    </source>
</evidence>
<proteinExistence type="predicted"/>
<organism evidence="2 4">
    <name type="scientific">Rhodococcus oxybenzonivorans</name>
    <dbReference type="NCBI Taxonomy" id="1990687"/>
    <lineage>
        <taxon>Bacteria</taxon>
        <taxon>Bacillati</taxon>
        <taxon>Actinomycetota</taxon>
        <taxon>Actinomycetes</taxon>
        <taxon>Mycobacteriales</taxon>
        <taxon>Nocardiaceae</taxon>
        <taxon>Rhodococcus</taxon>
    </lineage>
</organism>
<dbReference type="OrthoDB" id="4377286at2"/>
<name>A0A2S2BPT4_9NOCA</name>
<dbReference type="Proteomes" id="UP000245711">
    <property type="component" value="Chromosome"/>
</dbReference>
<keyword evidence="1" id="KW-0175">Coiled coil</keyword>
<gene>
    <name evidence="2" type="ORF">CBI38_02340</name>
    <name evidence="3" type="ORF">R4315_07930</name>
</gene>
<dbReference type="EMBL" id="JAWLUP010000011">
    <property type="protein sequence ID" value="MDV7264472.1"/>
    <property type="molecule type" value="Genomic_DNA"/>
</dbReference>
<evidence type="ECO:0000313" key="2">
    <source>
        <dbReference type="EMBL" id="AWK70578.1"/>
    </source>
</evidence>
<evidence type="ECO:0000313" key="3">
    <source>
        <dbReference type="EMBL" id="MDV7264472.1"/>
    </source>
</evidence>